<evidence type="ECO:0000313" key="2">
    <source>
        <dbReference type="Proteomes" id="UP000789901"/>
    </source>
</evidence>
<evidence type="ECO:0000313" key="1">
    <source>
        <dbReference type="EMBL" id="CAG8847270.1"/>
    </source>
</evidence>
<dbReference type="Proteomes" id="UP000789901">
    <property type="component" value="Unassembled WGS sequence"/>
</dbReference>
<gene>
    <name evidence="1" type="ORF">GMARGA_LOCUS38583</name>
</gene>
<keyword evidence="2" id="KW-1185">Reference proteome</keyword>
<dbReference type="EMBL" id="CAJVQB010086911">
    <property type="protein sequence ID" value="CAG8847270.1"/>
    <property type="molecule type" value="Genomic_DNA"/>
</dbReference>
<sequence length="51" mass="5674">DQAIGDGSLLDLPYASRKHQTSVEEIRELSSLSLIWLGSYVSIALSEKQRI</sequence>
<accession>A0ABN7X484</accession>
<comment type="caution">
    <text evidence="1">The sequence shown here is derived from an EMBL/GenBank/DDBJ whole genome shotgun (WGS) entry which is preliminary data.</text>
</comment>
<protein>
    <submittedName>
        <fullName evidence="1">4759_t:CDS:1</fullName>
    </submittedName>
</protein>
<organism evidence="1 2">
    <name type="scientific">Gigaspora margarita</name>
    <dbReference type="NCBI Taxonomy" id="4874"/>
    <lineage>
        <taxon>Eukaryota</taxon>
        <taxon>Fungi</taxon>
        <taxon>Fungi incertae sedis</taxon>
        <taxon>Mucoromycota</taxon>
        <taxon>Glomeromycotina</taxon>
        <taxon>Glomeromycetes</taxon>
        <taxon>Diversisporales</taxon>
        <taxon>Gigasporaceae</taxon>
        <taxon>Gigaspora</taxon>
    </lineage>
</organism>
<feature type="non-terminal residue" evidence="1">
    <location>
        <position position="1"/>
    </location>
</feature>
<reference evidence="1 2" key="1">
    <citation type="submission" date="2021-06" db="EMBL/GenBank/DDBJ databases">
        <authorList>
            <person name="Kallberg Y."/>
            <person name="Tangrot J."/>
            <person name="Rosling A."/>
        </authorList>
    </citation>
    <scope>NUCLEOTIDE SEQUENCE [LARGE SCALE GENOMIC DNA]</scope>
    <source>
        <strain evidence="1 2">120-4 pot B 10/14</strain>
    </source>
</reference>
<proteinExistence type="predicted"/>
<name>A0ABN7X484_GIGMA</name>